<keyword evidence="1" id="KW-1133">Transmembrane helix</keyword>
<dbReference type="Proteomes" id="UP000176608">
    <property type="component" value="Unassembled WGS sequence"/>
</dbReference>
<reference evidence="2 3" key="1">
    <citation type="journal article" date="2016" name="Nat. Commun.">
        <title>Thousands of microbial genomes shed light on interconnected biogeochemical processes in an aquifer system.</title>
        <authorList>
            <person name="Anantharaman K."/>
            <person name="Brown C.T."/>
            <person name="Hug L.A."/>
            <person name="Sharon I."/>
            <person name="Castelle C.J."/>
            <person name="Probst A.J."/>
            <person name="Thomas B.C."/>
            <person name="Singh A."/>
            <person name="Wilkins M.J."/>
            <person name="Karaoz U."/>
            <person name="Brodie E.L."/>
            <person name="Williams K.H."/>
            <person name="Hubbard S.S."/>
            <person name="Banfield J.F."/>
        </authorList>
    </citation>
    <scope>NUCLEOTIDE SEQUENCE [LARGE SCALE GENOMIC DNA]</scope>
</reference>
<name>A0A1F4USA5_UNCKA</name>
<feature type="transmembrane region" description="Helical" evidence="1">
    <location>
        <begin position="6"/>
        <end position="29"/>
    </location>
</feature>
<sequence length="240" mass="25851">MNTKGFANVIIIALVVLFIGAVGTVGYLLTLKEDPLGPPINFNSITVPLGSNFTLEKGQTAKIGNTGLEVTIVGFANSGCPSGAECFWSGQGIEFEYRFNGEVERGMDLVQAFGFEVTVVESDYETYASLVVERTLWNEEADNCGLDNVSSFTSVGLQELGEGPGGNVNMGFWSLTFENGTFSWIHSDYGENGTYTCDNGVIQAQISYGGEMTPIRSITASYNETSGILTWEGVDYANIK</sequence>
<protein>
    <submittedName>
        <fullName evidence="2">Uncharacterized protein</fullName>
    </submittedName>
</protein>
<evidence type="ECO:0000313" key="3">
    <source>
        <dbReference type="Proteomes" id="UP000176608"/>
    </source>
</evidence>
<comment type="caution">
    <text evidence="2">The sequence shown here is derived from an EMBL/GenBank/DDBJ whole genome shotgun (WGS) entry which is preliminary data.</text>
</comment>
<evidence type="ECO:0000313" key="2">
    <source>
        <dbReference type="EMBL" id="OGC47828.1"/>
    </source>
</evidence>
<dbReference type="EMBL" id="MEVA01000003">
    <property type="protein sequence ID" value="OGC47828.1"/>
    <property type="molecule type" value="Genomic_DNA"/>
</dbReference>
<organism evidence="2 3">
    <name type="scientific">candidate division WWE3 bacterium RIFCSPHIGHO2_01_FULL_42_13</name>
    <dbReference type="NCBI Taxonomy" id="1802617"/>
    <lineage>
        <taxon>Bacteria</taxon>
        <taxon>Katanobacteria</taxon>
    </lineage>
</organism>
<accession>A0A1F4USA5</accession>
<evidence type="ECO:0000256" key="1">
    <source>
        <dbReference type="SAM" id="Phobius"/>
    </source>
</evidence>
<gene>
    <name evidence="2" type="ORF">A2886_00400</name>
</gene>
<proteinExistence type="predicted"/>
<keyword evidence="1" id="KW-0472">Membrane</keyword>
<dbReference type="AlphaFoldDB" id="A0A1F4USA5"/>
<keyword evidence="1" id="KW-0812">Transmembrane</keyword>
<dbReference type="STRING" id="1802617.A2886_00400"/>